<keyword evidence="7" id="KW-0963">Cytoplasm</keyword>
<comment type="caution">
    <text evidence="16">The sequence shown here is derived from an EMBL/GenBank/DDBJ whole genome shotgun (WGS) entry which is preliminary data.</text>
</comment>
<keyword evidence="13" id="KW-0137">Centromere</keyword>
<dbReference type="InterPro" id="IPR013962">
    <property type="entry name" value="DASH_Dam1"/>
</dbReference>
<feature type="region of interest" description="Disordered" evidence="15">
    <location>
        <begin position="108"/>
        <end position="165"/>
    </location>
</feature>
<evidence type="ECO:0000256" key="3">
    <source>
        <dbReference type="ARBA" id="ARBA00004629"/>
    </source>
</evidence>
<evidence type="ECO:0000256" key="6">
    <source>
        <dbReference type="ARBA" id="ARBA00022454"/>
    </source>
</evidence>
<organism evidence="16 17">
    <name type="scientific">Thelephora terrestris</name>
    <dbReference type="NCBI Taxonomy" id="56493"/>
    <lineage>
        <taxon>Eukaryota</taxon>
        <taxon>Fungi</taxon>
        <taxon>Dikarya</taxon>
        <taxon>Basidiomycota</taxon>
        <taxon>Agaricomycotina</taxon>
        <taxon>Agaricomycetes</taxon>
        <taxon>Thelephorales</taxon>
        <taxon>Thelephoraceae</taxon>
        <taxon>Thelephora</taxon>
    </lineage>
</organism>
<dbReference type="GO" id="GO:1990537">
    <property type="term" value="C:mitotic spindle polar microtubule"/>
    <property type="evidence" value="ECO:0007669"/>
    <property type="project" value="TreeGrafter"/>
</dbReference>
<dbReference type="Pfam" id="PF08653">
    <property type="entry name" value="DASH_Dam1"/>
    <property type="match status" value="1"/>
</dbReference>
<evidence type="ECO:0000256" key="15">
    <source>
        <dbReference type="SAM" id="MobiDB-lite"/>
    </source>
</evidence>
<evidence type="ECO:0000313" key="16">
    <source>
        <dbReference type="EMBL" id="KAF9788210.1"/>
    </source>
</evidence>
<keyword evidence="6" id="KW-0158">Chromosome</keyword>
<keyword evidence="17" id="KW-1185">Reference proteome</keyword>
<evidence type="ECO:0000256" key="14">
    <source>
        <dbReference type="ARBA" id="ARBA00030453"/>
    </source>
</evidence>
<dbReference type="OrthoDB" id="5586015at2759"/>
<evidence type="ECO:0000313" key="17">
    <source>
        <dbReference type="Proteomes" id="UP000736335"/>
    </source>
</evidence>
<dbReference type="AlphaFoldDB" id="A0A9P6L9M4"/>
<comment type="similarity">
    <text evidence="4">Belongs to the DASH complex DAM1 family.</text>
</comment>
<gene>
    <name evidence="16" type="ORF">BJ322DRAFT_1106223</name>
</gene>
<comment type="subcellular location">
    <subcellularLocation>
        <location evidence="3">Chromosome</location>
        <location evidence="3">Centromere</location>
        <location evidence="3">Kinetochore</location>
    </subcellularLocation>
    <subcellularLocation>
        <location evidence="2">Cytoplasm</location>
        <location evidence="2">Cytoskeleton</location>
        <location evidence="2">Spindle</location>
    </subcellularLocation>
    <subcellularLocation>
        <location evidence="1">Nucleus</location>
    </subcellularLocation>
</comment>
<proteinExistence type="inferred from homology"/>
<dbReference type="EMBL" id="WIUZ02000004">
    <property type="protein sequence ID" value="KAF9788210.1"/>
    <property type="molecule type" value="Genomic_DNA"/>
</dbReference>
<sequence length="253" mass="28215">MSQHRTPIKRISQGSLRALSRSSSYPDAPHGLGFLTPALAELTEEMQTLQSHTQGLRNLESSLTRFNESFASWLYVQNMASLTLDWTQAPVPASFLLAQERAEQEALAAQAALRAATPRPPDPPQQNTATEQSDHDQDSTSIGQSTQAVNTTAKTVKRKKKLTAKEKRERGLEIEKVVNSLPLEYRGSDHTLRKQIEMVIESLMDNPEKAYKASDLARPPELNQARVHKCFLALANRKIIAKDASGLYRWQGL</sequence>
<keyword evidence="9" id="KW-0159">Chromosome partition</keyword>
<dbReference type="PANTHER" id="PTHR28113:SF1">
    <property type="entry name" value="DASH COMPLEX SUBUNIT DAM1"/>
    <property type="match status" value="1"/>
</dbReference>
<dbReference type="GO" id="GO:0042729">
    <property type="term" value="C:DASH complex"/>
    <property type="evidence" value="ECO:0007669"/>
    <property type="project" value="InterPro"/>
</dbReference>
<keyword evidence="12" id="KW-0539">Nucleus</keyword>
<feature type="compositionally biased region" description="Polar residues" evidence="15">
    <location>
        <begin position="139"/>
        <end position="150"/>
    </location>
</feature>
<dbReference type="GO" id="GO:0044732">
    <property type="term" value="C:mitotic spindle pole body"/>
    <property type="evidence" value="ECO:0007669"/>
    <property type="project" value="TreeGrafter"/>
</dbReference>
<evidence type="ECO:0000256" key="12">
    <source>
        <dbReference type="ARBA" id="ARBA00023242"/>
    </source>
</evidence>
<reference evidence="16" key="2">
    <citation type="submission" date="2020-11" db="EMBL/GenBank/DDBJ databases">
        <authorList>
            <consortium name="DOE Joint Genome Institute"/>
            <person name="Kuo A."/>
            <person name="Miyauchi S."/>
            <person name="Kiss E."/>
            <person name="Drula E."/>
            <person name="Kohler A."/>
            <person name="Sanchez-Garcia M."/>
            <person name="Andreopoulos B."/>
            <person name="Barry K.W."/>
            <person name="Bonito G."/>
            <person name="Buee M."/>
            <person name="Carver A."/>
            <person name="Chen C."/>
            <person name="Cichocki N."/>
            <person name="Clum A."/>
            <person name="Culley D."/>
            <person name="Crous P.W."/>
            <person name="Fauchery L."/>
            <person name="Girlanda M."/>
            <person name="Hayes R."/>
            <person name="Keri Z."/>
            <person name="Labutti K."/>
            <person name="Lipzen A."/>
            <person name="Lombard V."/>
            <person name="Magnuson J."/>
            <person name="Maillard F."/>
            <person name="Morin E."/>
            <person name="Murat C."/>
            <person name="Nolan M."/>
            <person name="Ohm R."/>
            <person name="Pangilinan J."/>
            <person name="Pereira M."/>
            <person name="Perotto S."/>
            <person name="Peter M."/>
            <person name="Riley R."/>
            <person name="Sitrit Y."/>
            <person name="Stielow B."/>
            <person name="Szollosi G."/>
            <person name="Zifcakova L."/>
            <person name="Stursova M."/>
            <person name="Spatafora J.W."/>
            <person name="Tedersoo L."/>
            <person name="Vaario L.-M."/>
            <person name="Yamada A."/>
            <person name="Yan M."/>
            <person name="Wang P."/>
            <person name="Xu J."/>
            <person name="Bruns T."/>
            <person name="Baldrian P."/>
            <person name="Vilgalys R."/>
            <person name="Henrissat B."/>
            <person name="Grigoriev I.V."/>
            <person name="Hibbett D."/>
            <person name="Nagy L.G."/>
            <person name="Martin F.M."/>
        </authorList>
    </citation>
    <scope>NUCLEOTIDE SEQUENCE</scope>
    <source>
        <strain evidence="16">UH-Tt-Lm1</strain>
    </source>
</reference>
<protein>
    <recommendedName>
        <fullName evidence="5">DASH complex subunit DAM1</fullName>
    </recommendedName>
    <alternativeName>
        <fullName evidence="14">Outer kinetochore protein DAM1</fullName>
    </alternativeName>
</protein>
<evidence type="ECO:0000256" key="9">
    <source>
        <dbReference type="ARBA" id="ARBA00022829"/>
    </source>
</evidence>
<evidence type="ECO:0000256" key="4">
    <source>
        <dbReference type="ARBA" id="ARBA00010073"/>
    </source>
</evidence>
<evidence type="ECO:0000256" key="11">
    <source>
        <dbReference type="ARBA" id="ARBA00023212"/>
    </source>
</evidence>
<evidence type="ECO:0000256" key="13">
    <source>
        <dbReference type="ARBA" id="ARBA00023328"/>
    </source>
</evidence>
<dbReference type="PANTHER" id="PTHR28113">
    <property type="entry name" value="DASH COMPLEX SUBUNIT DAM1"/>
    <property type="match status" value="1"/>
</dbReference>
<name>A0A9P6L9M4_9AGAM</name>
<evidence type="ECO:0000256" key="2">
    <source>
        <dbReference type="ARBA" id="ARBA00004186"/>
    </source>
</evidence>
<accession>A0A9P6L9M4</accession>
<evidence type="ECO:0000256" key="5">
    <source>
        <dbReference type="ARBA" id="ARBA00020497"/>
    </source>
</evidence>
<evidence type="ECO:0000256" key="1">
    <source>
        <dbReference type="ARBA" id="ARBA00004123"/>
    </source>
</evidence>
<dbReference type="Proteomes" id="UP000736335">
    <property type="component" value="Unassembled WGS sequence"/>
</dbReference>
<dbReference type="GO" id="GO:1990758">
    <property type="term" value="P:mitotic sister chromatid biorientation"/>
    <property type="evidence" value="ECO:0007669"/>
    <property type="project" value="TreeGrafter"/>
</dbReference>
<evidence type="ECO:0000256" key="8">
    <source>
        <dbReference type="ARBA" id="ARBA00022701"/>
    </source>
</evidence>
<evidence type="ECO:0000256" key="10">
    <source>
        <dbReference type="ARBA" id="ARBA00022838"/>
    </source>
</evidence>
<reference evidence="16" key="1">
    <citation type="journal article" date="2020" name="Nat. Commun.">
        <title>Large-scale genome sequencing of mycorrhizal fungi provides insights into the early evolution of symbiotic traits.</title>
        <authorList>
            <person name="Miyauchi S."/>
            <person name="Kiss E."/>
            <person name="Kuo A."/>
            <person name="Drula E."/>
            <person name="Kohler A."/>
            <person name="Sanchez-Garcia M."/>
            <person name="Morin E."/>
            <person name="Andreopoulos B."/>
            <person name="Barry K.W."/>
            <person name="Bonito G."/>
            <person name="Buee M."/>
            <person name="Carver A."/>
            <person name="Chen C."/>
            <person name="Cichocki N."/>
            <person name="Clum A."/>
            <person name="Culley D."/>
            <person name="Crous P.W."/>
            <person name="Fauchery L."/>
            <person name="Girlanda M."/>
            <person name="Hayes R.D."/>
            <person name="Keri Z."/>
            <person name="LaButti K."/>
            <person name="Lipzen A."/>
            <person name="Lombard V."/>
            <person name="Magnuson J."/>
            <person name="Maillard F."/>
            <person name="Murat C."/>
            <person name="Nolan M."/>
            <person name="Ohm R.A."/>
            <person name="Pangilinan J."/>
            <person name="Pereira M.F."/>
            <person name="Perotto S."/>
            <person name="Peter M."/>
            <person name="Pfister S."/>
            <person name="Riley R."/>
            <person name="Sitrit Y."/>
            <person name="Stielow J.B."/>
            <person name="Szollosi G."/>
            <person name="Zifcakova L."/>
            <person name="Stursova M."/>
            <person name="Spatafora J.W."/>
            <person name="Tedersoo L."/>
            <person name="Vaario L.M."/>
            <person name="Yamada A."/>
            <person name="Yan M."/>
            <person name="Wang P."/>
            <person name="Xu J."/>
            <person name="Bruns T."/>
            <person name="Baldrian P."/>
            <person name="Vilgalys R."/>
            <person name="Dunand C."/>
            <person name="Henrissat B."/>
            <person name="Grigoriev I.V."/>
            <person name="Hibbett D."/>
            <person name="Nagy L.G."/>
            <person name="Martin F.M."/>
        </authorList>
    </citation>
    <scope>NUCLEOTIDE SEQUENCE</scope>
    <source>
        <strain evidence="16">UH-Tt-Lm1</strain>
    </source>
</reference>
<keyword evidence="11" id="KW-0206">Cytoskeleton</keyword>
<evidence type="ECO:0000256" key="7">
    <source>
        <dbReference type="ARBA" id="ARBA00022490"/>
    </source>
</evidence>
<keyword evidence="8" id="KW-0493">Microtubule</keyword>
<keyword evidence="10" id="KW-0995">Kinetochore</keyword>